<reference evidence="4 5" key="2">
    <citation type="submission" date="2017-04" db="EMBL/GenBank/DDBJ databases">
        <title>CpG methylation of centromeres and impact of large insertions on vertebrate speciation.</title>
        <authorList>
            <person name="Ichikawa K."/>
            <person name="Yoshimura J."/>
            <person name="Morishita S."/>
        </authorList>
    </citation>
    <scope>NUCLEOTIDE SEQUENCE</scope>
    <source>
        <strain evidence="4 5">HSOK</strain>
    </source>
</reference>
<dbReference type="Gene3D" id="3.30.870.10">
    <property type="entry name" value="Endonuclease Chain A"/>
    <property type="match status" value="1"/>
</dbReference>
<dbReference type="PANTHER" id="PTHR16181">
    <property type="entry name" value="PROTEIN FAM83A-RELATED"/>
    <property type="match status" value="1"/>
</dbReference>
<dbReference type="Pfam" id="PF07894">
    <property type="entry name" value="SACK1"/>
    <property type="match status" value="1"/>
</dbReference>
<reference evidence="4" key="4">
    <citation type="submission" date="2025-09" db="UniProtKB">
        <authorList>
            <consortium name="Ensembl"/>
        </authorList>
    </citation>
    <scope>IDENTIFICATION</scope>
    <source>
        <strain evidence="4">HSOK</strain>
    </source>
</reference>
<sequence>SLVVVTDSFSDTELLCDLLEASRKRNVSVYLLLDLLNLDLFLSTWKDHQLNSKDFPKLSVRSVQGQTYCSKTGRKLTGQIAESFIITDGAEVLTGSYSFTWLSWQVHRSLAVLLKGSPIKPFHQEFHRLYSSSESVAGFVTFLPAPLTPHLHSSTAAQNSDVSKQRSKQTKTVHHWEGNGARRQSWTNSTTTLLTGEAHGENGDNQPPLLQTCLAEPGAKGKKQIPAVEKPQNTTAPDRTSSSSSFVPHLISCSISPAAEKNKWTASKYEWLQKKTSNLSPLGFHAFRHSGFTEASNKQGHWNKLNFQQNREVPPDNSNYYPTLQANPILQSAFSSSRGQAPGLLSSQPNSDFSCQQPARMVTHLKTQAELKLYLPGSSAKTPLQTRMYQRGNLQRSNWAQQNYPSVGPRDVVRHHSFSGIHVTEQLGWRPLQRTVNASLERSKSMNERGTAGH</sequence>
<dbReference type="SUPFAM" id="SSF56024">
    <property type="entry name" value="Phospholipase D/nuclease"/>
    <property type="match status" value="1"/>
</dbReference>
<feature type="region of interest" description="Disordered" evidence="2">
    <location>
        <begin position="218"/>
        <end position="245"/>
    </location>
</feature>
<feature type="compositionally biased region" description="Polar residues" evidence="2">
    <location>
        <begin position="152"/>
        <end position="162"/>
    </location>
</feature>
<feature type="region of interest" description="Disordered" evidence="2">
    <location>
        <begin position="152"/>
        <end position="188"/>
    </location>
</feature>
<comment type="similarity">
    <text evidence="1">Belongs to the FAM83 family.</text>
</comment>
<reference evidence="4" key="3">
    <citation type="submission" date="2025-08" db="UniProtKB">
        <authorList>
            <consortium name="Ensembl"/>
        </authorList>
    </citation>
    <scope>IDENTIFICATION</scope>
    <source>
        <strain evidence="4">HSOK</strain>
    </source>
</reference>
<feature type="domain" description="Scaffolding anchor of CK1" evidence="3">
    <location>
        <begin position="3"/>
        <end position="134"/>
    </location>
</feature>
<evidence type="ECO:0000313" key="4">
    <source>
        <dbReference type="Ensembl" id="ENSORLP00015002651.1"/>
    </source>
</evidence>
<protein>
    <recommendedName>
        <fullName evidence="3">Scaffolding anchor of CK1 domain-containing protein</fullName>
    </recommendedName>
</protein>
<evidence type="ECO:0000259" key="3">
    <source>
        <dbReference type="Pfam" id="PF07894"/>
    </source>
</evidence>
<organism evidence="4 5">
    <name type="scientific">Oryzias latipes</name>
    <name type="common">Japanese rice fish</name>
    <name type="synonym">Japanese killifish</name>
    <dbReference type="NCBI Taxonomy" id="8090"/>
    <lineage>
        <taxon>Eukaryota</taxon>
        <taxon>Metazoa</taxon>
        <taxon>Chordata</taxon>
        <taxon>Craniata</taxon>
        <taxon>Vertebrata</taxon>
        <taxon>Euteleostomi</taxon>
        <taxon>Actinopterygii</taxon>
        <taxon>Neopterygii</taxon>
        <taxon>Teleostei</taxon>
        <taxon>Neoteleostei</taxon>
        <taxon>Acanthomorphata</taxon>
        <taxon>Ovalentaria</taxon>
        <taxon>Atherinomorphae</taxon>
        <taxon>Beloniformes</taxon>
        <taxon>Adrianichthyidae</taxon>
        <taxon>Oryziinae</taxon>
        <taxon>Oryzias</taxon>
    </lineage>
</organism>
<dbReference type="InterPro" id="IPR012461">
    <property type="entry name" value="SACK1"/>
</dbReference>
<evidence type="ECO:0000256" key="2">
    <source>
        <dbReference type="SAM" id="MobiDB-lite"/>
    </source>
</evidence>
<dbReference type="Ensembl" id="ENSORLT00015010609.1">
    <property type="protein sequence ID" value="ENSORLP00015002651.1"/>
    <property type="gene ID" value="ENSORLG00015003323.1"/>
</dbReference>
<dbReference type="PANTHER" id="PTHR16181:SF29">
    <property type="entry name" value="PROTEIN FAM83A-RELATED"/>
    <property type="match status" value="1"/>
</dbReference>
<proteinExistence type="inferred from homology"/>
<name>A0A3P9H4G7_ORYLA</name>
<evidence type="ECO:0000313" key="5">
    <source>
        <dbReference type="Proteomes" id="UP000265200"/>
    </source>
</evidence>
<evidence type="ECO:0000256" key="1">
    <source>
        <dbReference type="ARBA" id="ARBA00006937"/>
    </source>
</evidence>
<dbReference type="AlphaFoldDB" id="A0A3P9H4G7"/>
<feature type="compositionally biased region" description="Polar residues" evidence="2">
    <location>
        <begin position="231"/>
        <end position="245"/>
    </location>
</feature>
<dbReference type="InterPro" id="IPR050944">
    <property type="entry name" value="FAM83"/>
</dbReference>
<dbReference type="Proteomes" id="UP000265200">
    <property type="component" value="Chromosome 16"/>
</dbReference>
<accession>A0A3P9H4G7</accession>
<reference key="1">
    <citation type="journal article" date="2007" name="Nature">
        <title>The medaka draft genome and insights into vertebrate genome evolution.</title>
        <authorList>
            <person name="Kasahara M."/>
            <person name="Naruse K."/>
            <person name="Sasaki S."/>
            <person name="Nakatani Y."/>
            <person name="Qu W."/>
            <person name="Ahsan B."/>
            <person name="Yamada T."/>
            <person name="Nagayasu Y."/>
            <person name="Doi K."/>
            <person name="Kasai Y."/>
            <person name="Jindo T."/>
            <person name="Kobayashi D."/>
            <person name="Shimada A."/>
            <person name="Toyoda A."/>
            <person name="Kuroki Y."/>
            <person name="Fujiyama A."/>
            <person name="Sasaki T."/>
            <person name="Shimizu A."/>
            <person name="Asakawa S."/>
            <person name="Shimizu N."/>
            <person name="Hashimoto S."/>
            <person name="Yang J."/>
            <person name="Lee Y."/>
            <person name="Matsushima K."/>
            <person name="Sugano S."/>
            <person name="Sakaizumi M."/>
            <person name="Narita T."/>
            <person name="Ohishi K."/>
            <person name="Haga S."/>
            <person name="Ohta F."/>
            <person name="Nomoto H."/>
            <person name="Nogata K."/>
            <person name="Morishita T."/>
            <person name="Endo T."/>
            <person name="Shin-I T."/>
            <person name="Takeda H."/>
            <person name="Morishita S."/>
            <person name="Kohara Y."/>
        </authorList>
    </citation>
    <scope>NUCLEOTIDE SEQUENCE [LARGE SCALE GENOMIC DNA]</scope>
    <source>
        <strain>Hd-rR</strain>
    </source>
</reference>